<dbReference type="SUPFAM" id="SSF47413">
    <property type="entry name" value="lambda repressor-like DNA-binding domains"/>
    <property type="match status" value="1"/>
</dbReference>
<dbReference type="Proteomes" id="UP000585272">
    <property type="component" value="Unassembled WGS sequence"/>
</dbReference>
<sequence length="122" mass="13767">MISGDSSDRAVLRELGARLARTRLERNVSQQQLATEAGLSKRTIERIEAGEESKLSNLVRVLRALGMLDRLDALVPEPLPSPIEQLKLHGRRRRRAGRAAARRDEPPRPWTWGDEPDDRNVA</sequence>
<feature type="region of interest" description="Disordered" evidence="1">
    <location>
        <begin position="79"/>
        <end position="122"/>
    </location>
</feature>
<organism evidence="3 4">
    <name type="scientific">Conexibacter arvalis</name>
    <dbReference type="NCBI Taxonomy" id="912552"/>
    <lineage>
        <taxon>Bacteria</taxon>
        <taxon>Bacillati</taxon>
        <taxon>Actinomycetota</taxon>
        <taxon>Thermoleophilia</taxon>
        <taxon>Solirubrobacterales</taxon>
        <taxon>Conexibacteraceae</taxon>
        <taxon>Conexibacter</taxon>
    </lineage>
</organism>
<dbReference type="GO" id="GO:0003677">
    <property type="term" value="F:DNA binding"/>
    <property type="evidence" value="ECO:0007669"/>
    <property type="project" value="InterPro"/>
</dbReference>
<evidence type="ECO:0000256" key="1">
    <source>
        <dbReference type="SAM" id="MobiDB-lite"/>
    </source>
</evidence>
<dbReference type="AlphaFoldDB" id="A0A840IDC0"/>
<name>A0A840IDC0_9ACTN</name>
<feature type="compositionally biased region" description="Basic residues" evidence="1">
    <location>
        <begin position="88"/>
        <end position="97"/>
    </location>
</feature>
<keyword evidence="4" id="KW-1185">Reference proteome</keyword>
<evidence type="ECO:0000313" key="4">
    <source>
        <dbReference type="Proteomes" id="UP000585272"/>
    </source>
</evidence>
<gene>
    <name evidence="3" type="ORF">BDZ31_001931</name>
</gene>
<comment type="caution">
    <text evidence="3">The sequence shown here is derived from an EMBL/GenBank/DDBJ whole genome shotgun (WGS) entry which is preliminary data.</text>
</comment>
<dbReference type="InterPro" id="IPR001387">
    <property type="entry name" value="Cro/C1-type_HTH"/>
</dbReference>
<dbReference type="RefSeq" id="WP_183341465.1">
    <property type="nucleotide sequence ID" value="NZ_JACHNU010000002.1"/>
</dbReference>
<dbReference type="PROSITE" id="PS50943">
    <property type="entry name" value="HTH_CROC1"/>
    <property type="match status" value="1"/>
</dbReference>
<evidence type="ECO:0000259" key="2">
    <source>
        <dbReference type="PROSITE" id="PS50943"/>
    </source>
</evidence>
<reference evidence="3 4" key="1">
    <citation type="submission" date="2020-08" db="EMBL/GenBank/DDBJ databases">
        <title>Genomic Encyclopedia of Archaeal and Bacterial Type Strains, Phase II (KMG-II): from individual species to whole genera.</title>
        <authorList>
            <person name="Goeker M."/>
        </authorList>
    </citation>
    <scope>NUCLEOTIDE SEQUENCE [LARGE SCALE GENOMIC DNA]</scope>
    <source>
        <strain evidence="3 4">DSM 23288</strain>
    </source>
</reference>
<dbReference type="InterPro" id="IPR010982">
    <property type="entry name" value="Lambda_DNA-bd_dom_sf"/>
</dbReference>
<dbReference type="CDD" id="cd00093">
    <property type="entry name" value="HTH_XRE"/>
    <property type="match status" value="1"/>
</dbReference>
<feature type="domain" description="HTH cro/C1-type" evidence="2">
    <location>
        <begin position="19"/>
        <end position="71"/>
    </location>
</feature>
<dbReference type="Gene3D" id="1.10.260.40">
    <property type="entry name" value="lambda repressor-like DNA-binding domains"/>
    <property type="match status" value="1"/>
</dbReference>
<dbReference type="Pfam" id="PF13560">
    <property type="entry name" value="HTH_31"/>
    <property type="match status" value="1"/>
</dbReference>
<proteinExistence type="predicted"/>
<dbReference type="SMART" id="SM00530">
    <property type="entry name" value="HTH_XRE"/>
    <property type="match status" value="1"/>
</dbReference>
<accession>A0A840IDC0</accession>
<dbReference type="EMBL" id="JACHNU010000002">
    <property type="protein sequence ID" value="MBB4662345.1"/>
    <property type="molecule type" value="Genomic_DNA"/>
</dbReference>
<evidence type="ECO:0000313" key="3">
    <source>
        <dbReference type="EMBL" id="MBB4662345.1"/>
    </source>
</evidence>
<protein>
    <submittedName>
        <fullName evidence="3">Transcriptional regulator with XRE-family HTH domain</fullName>
    </submittedName>
</protein>